<evidence type="ECO:0000313" key="3">
    <source>
        <dbReference type="Proteomes" id="UP000799438"/>
    </source>
</evidence>
<reference evidence="2" key="1">
    <citation type="journal article" date="2020" name="Stud. Mycol.">
        <title>101 Dothideomycetes genomes: a test case for predicting lifestyles and emergence of pathogens.</title>
        <authorList>
            <person name="Haridas S."/>
            <person name="Albert R."/>
            <person name="Binder M."/>
            <person name="Bloem J."/>
            <person name="Labutti K."/>
            <person name="Salamov A."/>
            <person name="Andreopoulos B."/>
            <person name="Baker S."/>
            <person name="Barry K."/>
            <person name="Bills G."/>
            <person name="Bluhm B."/>
            <person name="Cannon C."/>
            <person name="Castanera R."/>
            <person name="Culley D."/>
            <person name="Daum C."/>
            <person name="Ezra D."/>
            <person name="Gonzalez J."/>
            <person name="Henrissat B."/>
            <person name="Kuo A."/>
            <person name="Liang C."/>
            <person name="Lipzen A."/>
            <person name="Lutzoni F."/>
            <person name="Magnuson J."/>
            <person name="Mondo S."/>
            <person name="Nolan M."/>
            <person name="Ohm R."/>
            <person name="Pangilinan J."/>
            <person name="Park H.-J."/>
            <person name="Ramirez L."/>
            <person name="Alfaro M."/>
            <person name="Sun H."/>
            <person name="Tritt A."/>
            <person name="Yoshinaga Y."/>
            <person name="Zwiers L.-H."/>
            <person name="Turgeon B."/>
            <person name="Goodwin S."/>
            <person name="Spatafora J."/>
            <person name="Crous P."/>
            <person name="Grigoriev I."/>
        </authorList>
    </citation>
    <scope>NUCLEOTIDE SEQUENCE</scope>
    <source>
        <strain evidence="2">CBS 121167</strain>
    </source>
</reference>
<protein>
    <submittedName>
        <fullName evidence="2">Uncharacterized protein</fullName>
    </submittedName>
</protein>
<dbReference type="Proteomes" id="UP000799438">
    <property type="component" value="Unassembled WGS sequence"/>
</dbReference>
<dbReference type="AlphaFoldDB" id="A0A6A6BD27"/>
<evidence type="ECO:0000313" key="2">
    <source>
        <dbReference type="EMBL" id="KAF2141273.1"/>
    </source>
</evidence>
<organism evidence="2 3">
    <name type="scientific">Aplosporella prunicola CBS 121167</name>
    <dbReference type="NCBI Taxonomy" id="1176127"/>
    <lineage>
        <taxon>Eukaryota</taxon>
        <taxon>Fungi</taxon>
        <taxon>Dikarya</taxon>
        <taxon>Ascomycota</taxon>
        <taxon>Pezizomycotina</taxon>
        <taxon>Dothideomycetes</taxon>
        <taxon>Dothideomycetes incertae sedis</taxon>
        <taxon>Botryosphaeriales</taxon>
        <taxon>Aplosporellaceae</taxon>
        <taxon>Aplosporella</taxon>
    </lineage>
</organism>
<sequence length="140" mass="15586">MAMAMCLSGFEIETSSLVFGVLLGWSLLDAHPRCLGKHTHSRARTQVAGRRKEEASQPAARSTHNPPTVVHSLQPPSRATPFLTPFPLPLPRPQRQHASCQLQAPSEQALKQALTRTRTRTLPPYVYIPRTPYSVPFPRT</sequence>
<dbReference type="EMBL" id="ML995487">
    <property type="protein sequence ID" value="KAF2141273.1"/>
    <property type="molecule type" value="Genomic_DNA"/>
</dbReference>
<dbReference type="RefSeq" id="XP_033396986.1">
    <property type="nucleotide sequence ID" value="XM_033540571.1"/>
</dbReference>
<name>A0A6A6BD27_9PEZI</name>
<keyword evidence="3" id="KW-1185">Reference proteome</keyword>
<dbReference type="GeneID" id="54298067"/>
<gene>
    <name evidence="2" type="ORF">K452DRAFT_287978</name>
</gene>
<feature type="region of interest" description="Disordered" evidence="1">
    <location>
        <begin position="37"/>
        <end position="108"/>
    </location>
</feature>
<proteinExistence type="predicted"/>
<accession>A0A6A6BD27</accession>
<evidence type="ECO:0000256" key="1">
    <source>
        <dbReference type="SAM" id="MobiDB-lite"/>
    </source>
</evidence>
<feature type="compositionally biased region" description="Polar residues" evidence="1">
    <location>
        <begin position="97"/>
        <end position="106"/>
    </location>
</feature>